<feature type="domain" description="CusB-like beta-barrel" evidence="3">
    <location>
        <begin position="172"/>
        <end position="246"/>
    </location>
</feature>
<accession>A0A6S6TAT1</accession>
<dbReference type="PANTHER" id="PTHR30097:SF15">
    <property type="entry name" value="CATION EFFLUX SYSTEM PROTEIN CUSB"/>
    <property type="match status" value="1"/>
</dbReference>
<dbReference type="EMBL" id="CACVAS010000084">
    <property type="protein sequence ID" value="CAA6816414.1"/>
    <property type="molecule type" value="Genomic_DNA"/>
</dbReference>
<dbReference type="InterPro" id="IPR058792">
    <property type="entry name" value="Beta-barrel_RND_2"/>
</dbReference>
<dbReference type="PANTHER" id="PTHR30097">
    <property type="entry name" value="CATION EFFLUX SYSTEM PROTEIN CUSB"/>
    <property type="match status" value="1"/>
</dbReference>
<dbReference type="SUPFAM" id="SSF111369">
    <property type="entry name" value="HlyD-like secretion proteins"/>
    <property type="match status" value="1"/>
</dbReference>
<evidence type="ECO:0000256" key="2">
    <source>
        <dbReference type="SAM" id="SignalP"/>
    </source>
</evidence>
<name>A0A6S6TAT1_9BACT</name>
<feature type="chain" id="PRO_5027807660" evidence="2">
    <location>
        <begin position="17"/>
        <end position="259"/>
    </location>
</feature>
<dbReference type="GO" id="GO:0030288">
    <property type="term" value="C:outer membrane-bounded periplasmic space"/>
    <property type="evidence" value="ECO:0007669"/>
    <property type="project" value="TreeGrafter"/>
</dbReference>
<evidence type="ECO:0000256" key="1">
    <source>
        <dbReference type="ARBA" id="ARBA00022448"/>
    </source>
</evidence>
<keyword evidence="2" id="KW-0732">Signal</keyword>
<proteinExistence type="predicted"/>
<dbReference type="Gene3D" id="2.40.30.170">
    <property type="match status" value="1"/>
</dbReference>
<protein>
    <submittedName>
        <fullName evidence="4">Probable Co/Zn/Cd efflux system membrane fusion protein</fullName>
    </submittedName>
</protein>
<organism evidence="4">
    <name type="scientific">uncultured Sulfurovum sp</name>
    <dbReference type="NCBI Taxonomy" id="269237"/>
    <lineage>
        <taxon>Bacteria</taxon>
        <taxon>Pseudomonadati</taxon>
        <taxon>Campylobacterota</taxon>
        <taxon>Epsilonproteobacteria</taxon>
        <taxon>Campylobacterales</taxon>
        <taxon>Sulfurovaceae</taxon>
        <taxon>Sulfurovum</taxon>
        <taxon>environmental samples</taxon>
    </lineage>
</organism>
<dbReference type="AlphaFoldDB" id="A0A6S6TAT1"/>
<dbReference type="GO" id="GO:0046914">
    <property type="term" value="F:transition metal ion binding"/>
    <property type="evidence" value="ECO:0007669"/>
    <property type="project" value="TreeGrafter"/>
</dbReference>
<feature type="signal peptide" evidence="2">
    <location>
        <begin position="1"/>
        <end position="16"/>
    </location>
</feature>
<dbReference type="GO" id="GO:0015679">
    <property type="term" value="P:plasma membrane copper ion transport"/>
    <property type="evidence" value="ECO:0007669"/>
    <property type="project" value="TreeGrafter"/>
</dbReference>
<evidence type="ECO:0000259" key="3">
    <source>
        <dbReference type="Pfam" id="PF25954"/>
    </source>
</evidence>
<keyword evidence="1" id="KW-0813">Transport</keyword>
<evidence type="ECO:0000313" key="4">
    <source>
        <dbReference type="EMBL" id="CAA6816414.1"/>
    </source>
</evidence>
<dbReference type="GO" id="GO:0060003">
    <property type="term" value="P:copper ion export"/>
    <property type="evidence" value="ECO:0007669"/>
    <property type="project" value="TreeGrafter"/>
</dbReference>
<gene>
    <name evidence="4" type="ORF">HELGO_WM96226</name>
</gene>
<reference evidence="4" key="1">
    <citation type="submission" date="2020-01" db="EMBL/GenBank/DDBJ databases">
        <authorList>
            <person name="Meier V. D."/>
            <person name="Meier V D."/>
        </authorList>
    </citation>
    <scope>NUCLEOTIDE SEQUENCE</scope>
    <source>
        <strain evidence="4">HLG_WM_MAG_01</strain>
    </source>
</reference>
<dbReference type="InterPro" id="IPR051909">
    <property type="entry name" value="MFP_Cation_Efflux"/>
</dbReference>
<feature type="non-terminal residue" evidence="4">
    <location>
        <position position="259"/>
    </location>
</feature>
<dbReference type="Pfam" id="PF25954">
    <property type="entry name" value="Beta-barrel_RND_2"/>
    <property type="match status" value="1"/>
</dbReference>
<sequence length="259" mass="29232">MRNLWVILFLSSVVNAVTVEQLFNVKTVKVTSQNIEKSRTYNGYVQIADDKMYTISLTQDGFIKGLTAANIYDKVLKGEKLFEIYAPEVYKAQIELLSAKKVSRSLAKNMETKLKLYDVSQRNINMIKQSNRASKYLPFYSPYSGIVIEKSVTEGSAVKKGMEVYKLADLSTVWVVAKAYESDRAYIQKGAKVQVTLNGDKTVYDASVDFIYPIVDKVNKTIDFRITLENKKGKIQPNSYATIKSIQQQTTNLVLPTTA</sequence>